<dbReference type="InterPro" id="IPR003848">
    <property type="entry name" value="DUF218"/>
</dbReference>
<gene>
    <name evidence="2" type="ORF">UW53_C0001G0101</name>
</gene>
<evidence type="ECO:0000259" key="1">
    <source>
        <dbReference type="Pfam" id="PF02698"/>
    </source>
</evidence>
<sequence length="231" mass="25947">MNSLLAILGRGIQRLPDGSWTVTEDLEICAENSAHLTDRVPADDENPHCLIGGGELNLLAGIQLHKRGFGDIVVCAYGDRSDYLKSIDAPSESMIVSDLFLKYCPNALIRVWTKEMSMPGPSNTNRELQNIFELAVKEKIDAVAIVTIDLHMPRTLVMAQRHLAKHKFRRLDARFFVSEQVLAEADPKTYGQRRETLRRSKAMARNWAREQLGIFKVITDAYGDEKPKVAA</sequence>
<protein>
    <recommendedName>
        <fullName evidence="1">DUF218 domain-containing protein</fullName>
    </recommendedName>
</protein>
<reference evidence="2 3" key="1">
    <citation type="journal article" date="2015" name="Nature">
        <title>rRNA introns, odd ribosomes, and small enigmatic genomes across a large radiation of phyla.</title>
        <authorList>
            <person name="Brown C.T."/>
            <person name="Hug L.A."/>
            <person name="Thomas B.C."/>
            <person name="Sharon I."/>
            <person name="Castelle C.J."/>
            <person name="Singh A."/>
            <person name="Wilkins M.J."/>
            <person name="Williams K.H."/>
            <person name="Banfield J.F."/>
        </authorList>
    </citation>
    <scope>NUCLEOTIDE SEQUENCE [LARGE SCALE GENOMIC DNA]</scope>
</reference>
<dbReference type="EMBL" id="LCIR01000001">
    <property type="protein sequence ID" value="KKT60451.1"/>
    <property type="molecule type" value="Genomic_DNA"/>
</dbReference>
<dbReference type="AlphaFoldDB" id="A0A0G1IM03"/>
<organism evidence="2 3">
    <name type="scientific">Candidatus Giovannonibacteria bacterium GW2011_GWA1_44_25</name>
    <dbReference type="NCBI Taxonomy" id="1618645"/>
    <lineage>
        <taxon>Bacteria</taxon>
        <taxon>Candidatus Giovannoniibacteriota</taxon>
    </lineage>
</organism>
<accession>A0A0G1IM03</accession>
<dbReference type="Pfam" id="PF02698">
    <property type="entry name" value="DUF218"/>
    <property type="match status" value="1"/>
</dbReference>
<evidence type="ECO:0000313" key="2">
    <source>
        <dbReference type="EMBL" id="KKT60451.1"/>
    </source>
</evidence>
<comment type="caution">
    <text evidence="2">The sequence shown here is derived from an EMBL/GenBank/DDBJ whole genome shotgun (WGS) entry which is preliminary data.</text>
</comment>
<dbReference type="Proteomes" id="UP000034087">
    <property type="component" value="Unassembled WGS sequence"/>
</dbReference>
<evidence type="ECO:0000313" key="3">
    <source>
        <dbReference type="Proteomes" id="UP000034087"/>
    </source>
</evidence>
<name>A0A0G1IM03_9BACT</name>
<feature type="domain" description="DUF218" evidence="1">
    <location>
        <begin position="58"/>
        <end position="189"/>
    </location>
</feature>
<proteinExistence type="predicted"/>